<accession>X1DP56</accession>
<protein>
    <submittedName>
        <fullName evidence="1">Uncharacterized protein</fullName>
    </submittedName>
</protein>
<proteinExistence type="predicted"/>
<sequence length="53" mass="6286">TWFRWWDFKRPKLDKMEWDEAGNVMTVSTGKDGLDRFMSENNSRIHQGVPPST</sequence>
<dbReference type="AlphaFoldDB" id="X1DP56"/>
<comment type="caution">
    <text evidence="1">The sequence shown here is derived from an EMBL/GenBank/DDBJ whole genome shotgun (WGS) entry which is preliminary data.</text>
</comment>
<evidence type="ECO:0000313" key="1">
    <source>
        <dbReference type="EMBL" id="GAH06784.1"/>
    </source>
</evidence>
<name>X1DP56_9ZZZZ</name>
<gene>
    <name evidence="1" type="ORF">S01H4_64017</name>
</gene>
<reference evidence="1" key="1">
    <citation type="journal article" date="2014" name="Front. Microbiol.">
        <title>High frequency of phylogenetically diverse reductive dehalogenase-homologous genes in deep subseafloor sedimentary metagenomes.</title>
        <authorList>
            <person name="Kawai M."/>
            <person name="Futagami T."/>
            <person name="Toyoda A."/>
            <person name="Takaki Y."/>
            <person name="Nishi S."/>
            <person name="Hori S."/>
            <person name="Arai W."/>
            <person name="Tsubouchi T."/>
            <person name="Morono Y."/>
            <person name="Uchiyama I."/>
            <person name="Ito T."/>
            <person name="Fujiyama A."/>
            <person name="Inagaki F."/>
            <person name="Takami H."/>
        </authorList>
    </citation>
    <scope>NUCLEOTIDE SEQUENCE</scope>
    <source>
        <strain evidence="1">Expedition CK06-06</strain>
    </source>
</reference>
<dbReference type="EMBL" id="BART01038679">
    <property type="protein sequence ID" value="GAH06784.1"/>
    <property type="molecule type" value="Genomic_DNA"/>
</dbReference>
<feature type="non-terminal residue" evidence="1">
    <location>
        <position position="1"/>
    </location>
</feature>
<organism evidence="1">
    <name type="scientific">marine sediment metagenome</name>
    <dbReference type="NCBI Taxonomy" id="412755"/>
    <lineage>
        <taxon>unclassified sequences</taxon>
        <taxon>metagenomes</taxon>
        <taxon>ecological metagenomes</taxon>
    </lineage>
</organism>